<proteinExistence type="predicted"/>
<dbReference type="Gramene" id="rna24072">
    <property type="protein sequence ID" value="RHN61593.1"/>
    <property type="gene ID" value="gene24072"/>
</dbReference>
<dbReference type="EMBL" id="PSQE01000004">
    <property type="protein sequence ID" value="RHN61593.1"/>
    <property type="molecule type" value="Genomic_DNA"/>
</dbReference>
<name>A0A396IA24_MEDTR</name>
<dbReference type="Proteomes" id="UP000265566">
    <property type="component" value="Chromosome 4"/>
</dbReference>
<reference evidence="2" key="1">
    <citation type="journal article" date="2018" name="Nat. Plants">
        <title>Whole-genome landscape of Medicago truncatula symbiotic genes.</title>
        <authorList>
            <person name="Pecrix Y."/>
            <person name="Staton S.E."/>
            <person name="Sallet E."/>
            <person name="Lelandais-Briere C."/>
            <person name="Moreau S."/>
            <person name="Carrere S."/>
            <person name="Blein T."/>
            <person name="Jardinaud M.F."/>
            <person name="Latrasse D."/>
            <person name="Zouine M."/>
            <person name="Zahm M."/>
            <person name="Kreplak J."/>
            <person name="Mayjonade B."/>
            <person name="Satge C."/>
            <person name="Perez M."/>
            <person name="Cauet S."/>
            <person name="Marande W."/>
            <person name="Chantry-Darmon C."/>
            <person name="Lopez-Roques C."/>
            <person name="Bouchez O."/>
            <person name="Berard A."/>
            <person name="Debelle F."/>
            <person name="Munos S."/>
            <person name="Bendahmane A."/>
            <person name="Berges H."/>
            <person name="Niebel A."/>
            <person name="Buitink J."/>
            <person name="Frugier F."/>
            <person name="Benhamed M."/>
            <person name="Crespi M."/>
            <person name="Gouzy J."/>
            <person name="Gamas P."/>
        </authorList>
    </citation>
    <scope>NUCLEOTIDE SEQUENCE [LARGE SCALE GENOMIC DNA]</scope>
    <source>
        <strain evidence="2">cv. Jemalong A17</strain>
    </source>
</reference>
<dbReference type="AlphaFoldDB" id="A0A396IA24"/>
<organism evidence="1 2">
    <name type="scientific">Medicago truncatula</name>
    <name type="common">Barrel medic</name>
    <name type="synonym">Medicago tribuloides</name>
    <dbReference type="NCBI Taxonomy" id="3880"/>
    <lineage>
        <taxon>Eukaryota</taxon>
        <taxon>Viridiplantae</taxon>
        <taxon>Streptophyta</taxon>
        <taxon>Embryophyta</taxon>
        <taxon>Tracheophyta</taxon>
        <taxon>Spermatophyta</taxon>
        <taxon>Magnoliopsida</taxon>
        <taxon>eudicotyledons</taxon>
        <taxon>Gunneridae</taxon>
        <taxon>Pentapetalae</taxon>
        <taxon>rosids</taxon>
        <taxon>fabids</taxon>
        <taxon>Fabales</taxon>
        <taxon>Fabaceae</taxon>
        <taxon>Papilionoideae</taxon>
        <taxon>50 kb inversion clade</taxon>
        <taxon>NPAAA clade</taxon>
        <taxon>Hologalegina</taxon>
        <taxon>IRL clade</taxon>
        <taxon>Trifolieae</taxon>
        <taxon>Medicago</taxon>
    </lineage>
</organism>
<accession>A0A396IA24</accession>
<sequence>MAKIKKFKLFVVKSNVLSFGDSILDITITISFFNQVDLWGVRVRTQVGTITIRVN</sequence>
<gene>
    <name evidence="1" type="ORF">MtrunA17_Chr4g0038331</name>
</gene>
<evidence type="ECO:0000313" key="2">
    <source>
        <dbReference type="Proteomes" id="UP000265566"/>
    </source>
</evidence>
<protein>
    <submittedName>
        <fullName evidence="1">Uncharacterized protein</fullName>
    </submittedName>
</protein>
<comment type="caution">
    <text evidence="1">The sequence shown here is derived from an EMBL/GenBank/DDBJ whole genome shotgun (WGS) entry which is preliminary data.</text>
</comment>
<evidence type="ECO:0000313" key="1">
    <source>
        <dbReference type="EMBL" id="RHN61593.1"/>
    </source>
</evidence>